<evidence type="ECO:0000256" key="8">
    <source>
        <dbReference type="ARBA" id="ARBA00023136"/>
    </source>
</evidence>
<comment type="caution">
    <text evidence="12">The sequence shown here is derived from an EMBL/GenBank/DDBJ whole genome shotgun (WGS) entry which is preliminary data.</text>
</comment>
<keyword evidence="5 11" id="KW-0735">Signal-anchor</keyword>
<evidence type="ECO:0000256" key="2">
    <source>
        <dbReference type="ARBA" id="ARBA00006339"/>
    </source>
</evidence>
<evidence type="ECO:0000256" key="6">
    <source>
        <dbReference type="ARBA" id="ARBA00022989"/>
    </source>
</evidence>
<protein>
    <recommendedName>
        <fullName evidence="11">Carbohydrate sulfotransferase</fullName>
        <ecNumber evidence="11">2.8.2.-</ecNumber>
    </recommendedName>
</protein>
<dbReference type="InterPro" id="IPR005331">
    <property type="entry name" value="Sulfotransferase"/>
</dbReference>
<keyword evidence="9 11" id="KW-0325">Glycoprotein</keyword>
<proteinExistence type="inferred from homology"/>
<evidence type="ECO:0000313" key="12">
    <source>
        <dbReference type="EMBL" id="KAJ1103928.1"/>
    </source>
</evidence>
<dbReference type="GO" id="GO:0000139">
    <property type="term" value="C:Golgi membrane"/>
    <property type="evidence" value="ECO:0007669"/>
    <property type="project" value="UniProtKB-SubCell"/>
</dbReference>
<dbReference type="PANTHER" id="PTHR12137:SF15">
    <property type="entry name" value="CARBOHYDRATE SULFOTRANSFERASE"/>
    <property type="match status" value="1"/>
</dbReference>
<dbReference type="InterPro" id="IPR018011">
    <property type="entry name" value="Carb_sulfotrans_8-10"/>
</dbReference>
<gene>
    <name evidence="12" type="ORF">NDU88_001349</name>
</gene>
<organism evidence="12 13">
    <name type="scientific">Pleurodeles waltl</name>
    <name type="common">Iberian ribbed newt</name>
    <dbReference type="NCBI Taxonomy" id="8319"/>
    <lineage>
        <taxon>Eukaryota</taxon>
        <taxon>Metazoa</taxon>
        <taxon>Chordata</taxon>
        <taxon>Craniata</taxon>
        <taxon>Vertebrata</taxon>
        <taxon>Euteleostomi</taxon>
        <taxon>Amphibia</taxon>
        <taxon>Batrachia</taxon>
        <taxon>Caudata</taxon>
        <taxon>Salamandroidea</taxon>
        <taxon>Salamandridae</taxon>
        <taxon>Pleurodelinae</taxon>
        <taxon>Pleurodeles</taxon>
    </lineage>
</organism>
<evidence type="ECO:0000256" key="1">
    <source>
        <dbReference type="ARBA" id="ARBA00004323"/>
    </source>
</evidence>
<reference evidence="12" key="1">
    <citation type="journal article" date="2022" name="bioRxiv">
        <title>Sequencing and chromosome-scale assembly of the giantPleurodeles waltlgenome.</title>
        <authorList>
            <person name="Brown T."/>
            <person name="Elewa A."/>
            <person name="Iarovenko S."/>
            <person name="Subramanian E."/>
            <person name="Araus A.J."/>
            <person name="Petzold A."/>
            <person name="Susuki M."/>
            <person name="Suzuki K.-i.T."/>
            <person name="Hayashi T."/>
            <person name="Toyoda A."/>
            <person name="Oliveira C."/>
            <person name="Osipova E."/>
            <person name="Leigh N.D."/>
            <person name="Simon A."/>
            <person name="Yun M.H."/>
        </authorList>
    </citation>
    <scope>NUCLEOTIDE SEQUENCE</scope>
    <source>
        <strain evidence="12">20211129_DDA</strain>
        <tissue evidence="12">Liver</tissue>
    </source>
</reference>
<evidence type="ECO:0000313" key="13">
    <source>
        <dbReference type="Proteomes" id="UP001066276"/>
    </source>
</evidence>
<dbReference type="EMBL" id="JANPWB010000013">
    <property type="protein sequence ID" value="KAJ1103931.1"/>
    <property type="molecule type" value="Genomic_DNA"/>
</dbReference>
<accession>A0AAV7MK87</accession>
<evidence type="ECO:0000256" key="3">
    <source>
        <dbReference type="ARBA" id="ARBA00022679"/>
    </source>
</evidence>
<evidence type="ECO:0000256" key="4">
    <source>
        <dbReference type="ARBA" id="ARBA00022692"/>
    </source>
</evidence>
<keyword evidence="10 11" id="KW-0119">Carbohydrate metabolism</keyword>
<dbReference type="GO" id="GO:0008146">
    <property type="term" value="F:sulfotransferase activity"/>
    <property type="evidence" value="ECO:0007669"/>
    <property type="project" value="InterPro"/>
</dbReference>
<comment type="similarity">
    <text evidence="2 11">Belongs to the sulfotransferase 2 family.</text>
</comment>
<dbReference type="AlphaFoldDB" id="A0AAV7MK87"/>
<dbReference type="Proteomes" id="UP001066276">
    <property type="component" value="Chromosome 9"/>
</dbReference>
<keyword evidence="7 11" id="KW-0333">Golgi apparatus</keyword>
<keyword evidence="3 11" id="KW-0808">Transferase</keyword>
<evidence type="ECO:0000256" key="7">
    <source>
        <dbReference type="ARBA" id="ARBA00023034"/>
    </source>
</evidence>
<comment type="subcellular location">
    <subcellularLocation>
        <location evidence="1 11">Golgi apparatus membrane</location>
        <topology evidence="1 11">Single-pass type II membrane protein</topology>
    </subcellularLocation>
</comment>
<keyword evidence="4" id="KW-0812">Transmembrane</keyword>
<dbReference type="InterPro" id="IPR027417">
    <property type="entry name" value="P-loop_NTPase"/>
</dbReference>
<name>A0AAV7MK87_PLEWA</name>
<keyword evidence="13" id="KW-1185">Reference proteome</keyword>
<sequence length="208" mass="24835">MNLSIEAGELKNIHETTLLTNLNYYPPAWRRMLLKNYTKVMFTRHPLQRLISAYRDKFLYSDNEQYYKKTIASVIKTKFRKSQTLVGNVTFPELVRYILKWKPSHSDIHWRPMFELCDPCNIQYDFLGKFETLQEDADHVLKRIGAPKGLQFPNVIAYANEARTSARITEKYLKKLTSHELQRLLKIYHLDFTIFNYPIWHNDTLQED</sequence>
<dbReference type="EC" id="2.8.2.-" evidence="11"/>
<evidence type="ECO:0000256" key="9">
    <source>
        <dbReference type="ARBA" id="ARBA00023180"/>
    </source>
</evidence>
<dbReference type="GO" id="GO:0030166">
    <property type="term" value="P:proteoglycan biosynthetic process"/>
    <property type="evidence" value="ECO:0007669"/>
    <property type="project" value="TreeGrafter"/>
</dbReference>
<keyword evidence="8" id="KW-0472">Membrane</keyword>
<dbReference type="GO" id="GO:0016051">
    <property type="term" value="P:carbohydrate biosynthetic process"/>
    <property type="evidence" value="ECO:0007669"/>
    <property type="project" value="InterPro"/>
</dbReference>
<dbReference type="SUPFAM" id="SSF52540">
    <property type="entry name" value="P-loop containing nucleoside triphosphate hydrolases"/>
    <property type="match status" value="1"/>
</dbReference>
<dbReference type="EMBL" id="JANPWB010000013">
    <property type="protein sequence ID" value="KAJ1103928.1"/>
    <property type="molecule type" value="Genomic_DNA"/>
</dbReference>
<evidence type="ECO:0000256" key="5">
    <source>
        <dbReference type="ARBA" id="ARBA00022968"/>
    </source>
</evidence>
<dbReference type="Pfam" id="PF03567">
    <property type="entry name" value="Sulfotransfer_2"/>
    <property type="match status" value="1"/>
</dbReference>
<dbReference type="EMBL" id="JANPWB010000013">
    <property type="protein sequence ID" value="KAJ1103930.1"/>
    <property type="molecule type" value="Genomic_DNA"/>
</dbReference>
<dbReference type="PANTHER" id="PTHR12137">
    <property type="entry name" value="CARBOHYDRATE SULFOTRANSFERASE"/>
    <property type="match status" value="1"/>
</dbReference>
<keyword evidence="6" id="KW-1133">Transmembrane helix</keyword>
<evidence type="ECO:0000256" key="11">
    <source>
        <dbReference type="RuleBase" id="RU364020"/>
    </source>
</evidence>
<evidence type="ECO:0000256" key="10">
    <source>
        <dbReference type="ARBA" id="ARBA00023277"/>
    </source>
</evidence>